<feature type="region of interest" description="Disordered" evidence="1">
    <location>
        <begin position="1"/>
        <end position="20"/>
    </location>
</feature>
<proteinExistence type="predicted"/>
<dbReference type="EMBL" id="CP144089">
    <property type="protein sequence ID" value="WWD02253.1"/>
    <property type="molecule type" value="Genomic_DNA"/>
</dbReference>
<name>A0AAX4K8T0_9TREE</name>
<gene>
    <name evidence="2" type="ORF">V865_000291</name>
</gene>
<dbReference type="KEGG" id="ker:91099095"/>
<feature type="compositionally biased region" description="Basic and acidic residues" evidence="1">
    <location>
        <begin position="1"/>
        <end position="11"/>
    </location>
</feature>
<protein>
    <submittedName>
        <fullName evidence="2">Uncharacterized protein</fullName>
    </submittedName>
</protein>
<dbReference type="GeneID" id="91099095"/>
<dbReference type="RefSeq" id="XP_066080220.1">
    <property type="nucleotide sequence ID" value="XM_066224123.1"/>
</dbReference>
<feature type="region of interest" description="Disordered" evidence="1">
    <location>
        <begin position="271"/>
        <end position="310"/>
    </location>
</feature>
<organism evidence="2 3">
    <name type="scientific">Kwoniella europaea PYCC6329</name>
    <dbReference type="NCBI Taxonomy" id="1423913"/>
    <lineage>
        <taxon>Eukaryota</taxon>
        <taxon>Fungi</taxon>
        <taxon>Dikarya</taxon>
        <taxon>Basidiomycota</taxon>
        <taxon>Agaricomycotina</taxon>
        <taxon>Tremellomycetes</taxon>
        <taxon>Tremellales</taxon>
        <taxon>Cryptococcaceae</taxon>
        <taxon>Kwoniella</taxon>
    </lineage>
</organism>
<sequence>MAEFLPDEHDVAYYPEDNDPNARLRDTIETLGHHRLSDTQHLSELSTGERIAHAINEAIPKSTTDNYSIQRYTEGHHGNSPISRVILYSPSRDELTSTLGTLVLDGSRSTIDEAVLEDIAPQGQPIASYKVDDITLCEVASHVLPIYEHQDCSAVIGKYDPCGCHLITTVSHETTKRDKDSKPIKILEEGRVVRDLFHLFNAGQRHSTVNNKLGAGHEGVLEETWTVSSCQTGIKVIYRSLLSHVSESDIGHIHLHKTHIDQEQYERLTKAQRCGTSDSSGLLQVPPHTHGSHSISYRSSSSSSRGRRPK</sequence>
<evidence type="ECO:0000313" key="2">
    <source>
        <dbReference type="EMBL" id="WWD02253.1"/>
    </source>
</evidence>
<feature type="compositionally biased region" description="Low complexity" evidence="1">
    <location>
        <begin position="292"/>
        <end position="304"/>
    </location>
</feature>
<dbReference type="Proteomes" id="UP001358614">
    <property type="component" value="Chromosome 1"/>
</dbReference>
<keyword evidence="3" id="KW-1185">Reference proteome</keyword>
<accession>A0AAX4K8T0</accession>
<reference evidence="2 3" key="1">
    <citation type="submission" date="2024-01" db="EMBL/GenBank/DDBJ databases">
        <title>Comparative genomics of Cryptococcus and Kwoniella reveals pathogenesis evolution and contrasting modes of karyotype evolution via chromosome fusion or intercentromeric recombination.</title>
        <authorList>
            <person name="Coelho M.A."/>
            <person name="David-Palma M."/>
            <person name="Shea T."/>
            <person name="Bowers K."/>
            <person name="McGinley-Smith S."/>
            <person name="Mohammad A.W."/>
            <person name="Gnirke A."/>
            <person name="Yurkov A.M."/>
            <person name="Nowrousian M."/>
            <person name="Sun S."/>
            <person name="Cuomo C.A."/>
            <person name="Heitman J."/>
        </authorList>
    </citation>
    <scope>NUCLEOTIDE SEQUENCE [LARGE SCALE GENOMIC DNA]</scope>
    <source>
        <strain evidence="2 3">PYCC6329</strain>
    </source>
</reference>
<evidence type="ECO:0000256" key="1">
    <source>
        <dbReference type="SAM" id="MobiDB-lite"/>
    </source>
</evidence>
<evidence type="ECO:0000313" key="3">
    <source>
        <dbReference type="Proteomes" id="UP001358614"/>
    </source>
</evidence>
<dbReference type="AlphaFoldDB" id="A0AAX4K8T0"/>